<evidence type="ECO:0000256" key="6">
    <source>
        <dbReference type="ARBA" id="ARBA00022723"/>
    </source>
</evidence>
<keyword evidence="4 16" id="KW-0945">Host-virus interaction</keyword>
<feature type="zinc finger region" evidence="16">
    <location>
        <begin position="100"/>
        <end position="136"/>
    </location>
</feature>
<accession>A0A385PIG2</accession>
<dbReference type="Pfam" id="PF00518">
    <property type="entry name" value="E6"/>
    <property type="match status" value="1"/>
</dbReference>
<proteinExistence type="inferred from homology"/>
<evidence type="ECO:0000256" key="7">
    <source>
        <dbReference type="ARBA" id="ARBA00022771"/>
    </source>
</evidence>
<keyword evidence="11 16" id="KW-0010">Activator</keyword>
<evidence type="ECO:0000256" key="2">
    <source>
        <dbReference type="ARBA" id="ARBA00022518"/>
    </source>
</evidence>
<evidence type="ECO:0000256" key="4">
    <source>
        <dbReference type="ARBA" id="ARBA00022581"/>
    </source>
</evidence>
<name>A0A385PIG2_9PAPI</name>
<evidence type="ECO:0000256" key="14">
    <source>
        <dbReference type="ARBA" id="ARBA00023280"/>
    </source>
</evidence>
<comment type="similarity">
    <text evidence="1 16 17">Belongs to the papillomaviridae E6 protein family.</text>
</comment>
<keyword evidence="2 16" id="KW-0244">Early protein</keyword>
<keyword evidence="15 16" id="KW-1119">Modulation of host cell apoptosis by virus</keyword>
<keyword evidence="3 16" id="KW-1048">Host nucleus</keyword>
<dbReference type="GO" id="GO:0039648">
    <property type="term" value="P:symbiont-mediated perturbation of host ubiquitin-like protein modification"/>
    <property type="evidence" value="ECO:0007669"/>
    <property type="project" value="UniProtKB-UniRule"/>
</dbReference>
<evidence type="ECO:0000256" key="5">
    <source>
        <dbReference type="ARBA" id="ARBA00022632"/>
    </source>
</evidence>
<evidence type="ECO:0000256" key="13">
    <source>
        <dbReference type="ARBA" id="ARBA00023200"/>
    </source>
</evidence>
<keyword evidence="9 16" id="KW-0805">Transcription regulation</keyword>
<dbReference type="GO" id="GO:0008270">
    <property type="term" value="F:zinc ion binding"/>
    <property type="evidence" value="ECO:0007669"/>
    <property type="project" value="UniProtKB-KW"/>
</dbReference>
<evidence type="ECO:0000256" key="1">
    <source>
        <dbReference type="ARBA" id="ARBA00006346"/>
    </source>
</evidence>
<evidence type="ECO:0000256" key="9">
    <source>
        <dbReference type="ARBA" id="ARBA00023015"/>
    </source>
</evidence>
<keyword evidence="7 16" id="KW-0863">Zinc-finger</keyword>
<reference evidence="18" key="1">
    <citation type="journal article" date="2018" name="Nat. Med.">
        <title>Expanded skin virome in DOCK8-deficient patients.</title>
        <authorList>
            <consortium name="NISC Comparative Sequencing Program"/>
            <person name="Tirosh O."/>
            <person name="Conlan S."/>
            <person name="Deming C."/>
            <person name="Lee-Lin S.Q."/>
            <person name="Huang X."/>
            <person name="Su H.C."/>
            <person name="Freeman A.F."/>
            <person name="Segre J.A."/>
            <person name="Kong H.H."/>
        </authorList>
    </citation>
    <scope>NUCLEOTIDE SEQUENCE</scope>
    <source>
        <strain evidence="18">HPV-mSK_050</strain>
    </source>
</reference>
<evidence type="ECO:0000256" key="3">
    <source>
        <dbReference type="ARBA" id="ARBA00022562"/>
    </source>
</evidence>
<dbReference type="GO" id="GO:0052170">
    <property type="term" value="P:symbiont-mediated suppression of host innate immune response"/>
    <property type="evidence" value="ECO:0007669"/>
    <property type="project" value="UniProtKB-KW"/>
</dbReference>
<keyword evidence="13 16" id="KW-1035">Host cytoplasm</keyword>
<dbReference type="HAMAP" id="MF_04006">
    <property type="entry name" value="HPV_E6"/>
    <property type="match status" value="1"/>
</dbReference>
<evidence type="ECO:0000256" key="16">
    <source>
        <dbReference type="HAMAP-Rule" id="MF_04006"/>
    </source>
</evidence>
<evidence type="ECO:0000256" key="12">
    <source>
        <dbReference type="ARBA" id="ARBA00023163"/>
    </source>
</evidence>
<evidence type="ECO:0000256" key="11">
    <source>
        <dbReference type="ARBA" id="ARBA00023159"/>
    </source>
</evidence>
<dbReference type="GO" id="GO:0006351">
    <property type="term" value="P:DNA-templated transcription"/>
    <property type="evidence" value="ECO:0007669"/>
    <property type="project" value="UniProtKB-UniRule"/>
</dbReference>
<keyword evidence="14 16" id="KW-0899">Viral immunoevasion</keyword>
<keyword evidence="12 16" id="KW-0804">Transcription</keyword>
<organism evidence="18">
    <name type="scientific">Human papillomavirus</name>
    <dbReference type="NCBI Taxonomy" id="10566"/>
    <lineage>
        <taxon>Viruses</taxon>
        <taxon>Monodnaviria</taxon>
        <taxon>Shotokuvirae</taxon>
        <taxon>Cossaviricota</taxon>
        <taxon>Papovaviricetes</taxon>
        <taxon>Zurhausenvirales</taxon>
        <taxon>Papillomaviridae</taxon>
    </lineage>
</organism>
<comment type="caution">
    <text evidence="16">Lacks conserved residue(s) required for the propagation of feature annotation.</text>
</comment>
<dbReference type="GO" id="GO:0003677">
    <property type="term" value="F:DNA binding"/>
    <property type="evidence" value="ECO:0007669"/>
    <property type="project" value="UniProtKB-UniRule"/>
</dbReference>
<dbReference type="GO" id="GO:0006355">
    <property type="term" value="P:regulation of DNA-templated transcription"/>
    <property type="evidence" value="ECO:0007669"/>
    <property type="project" value="UniProtKB-UniRule"/>
</dbReference>
<dbReference type="EMBL" id="MH777195">
    <property type="protein sequence ID" value="AYA93641.1"/>
    <property type="molecule type" value="Genomic_DNA"/>
</dbReference>
<comment type="subcellular location">
    <subcellularLocation>
        <location evidence="16 17">Host cytoplasm</location>
    </subcellularLocation>
    <subcellularLocation>
        <location evidence="16 17">Host nucleus</location>
    </subcellularLocation>
</comment>
<comment type="function">
    <text evidence="16">Plays a major role in the induction and maintenance of cellular transformation. E6 associates with host UBE3A/E6-AP ubiquitin-protein ligase and modulates its activity. Protects host keratinocytes from apoptosis by mediating the degradation of host BAK1. May also inhibit host immune response.</text>
</comment>
<dbReference type="GO" id="GO:0039502">
    <property type="term" value="P:symbiont-mediated suppression of host type I interferon-mediated signaling pathway"/>
    <property type="evidence" value="ECO:0007669"/>
    <property type="project" value="UniProtKB-UniRule"/>
</dbReference>
<dbReference type="SUPFAM" id="SSF161229">
    <property type="entry name" value="E6 C-terminal domain-like"/>
    <property type="match status" value="2"/>
</dbReference>
<evidence type="ECO:0000256" key="15">
    <source>
        <dbReference type="ARBA" id="ARBA00023323"/>
    </source>
</evidence>
<feature type="zinc finger region" evidence="16">
    <location>
        <begin position="27"/>
        <end position="63"/>
    </location>
</feature>
<keyword evidence="8 16" id="KW-0862">Zinc</keyword>
<dbReference type="Gene3D" id="3.30.240.40">
    <property type="entry name" value="E6 early regulatory protein"/>
    <property type="match status" value="2"/>
</dbReference>
<evidence type="ECO:0000256" key="10">
    <source>
        <dbReference type="ARBA" id="ARBA00023125"/>
    </source>
</evidence>
<comment type="subunit">
    <text evidence="16">Forms homodimers. Interacts with ubiquitin-protein ligase UBE3A/E6-AP; this interaction stimulates UBE3A ubiquitin activity. Interacts with host BAK1.</text>
</comment>
<dbReference type="GO" id="GO:0042025">
    <property type="term" value="C:host cell nucleus"/>
    <property type="evidence" value="ECO:0007669"/>
    <property type="project" value="UniProtKB-SubCell"/>
</dbReference>
<evidence type="ECO:0000256" key="8">
    <source>
        <dbReference type="ARBA" id="ARBA00022833"/>
    </source>
</evidence>
<dbReference type="GO" id="GO:0052150">
    <property type="term" value="P:symbiont-mediated perturbation of host apoptosis"/>
    <property type="evidence" value="ECO:0007669"/>
    <property type="project" value="UniProtKB-KW"/>
</dbReference>
<dbReference type="InterPro" id="IPR001334">
    <property type="entry name" value="E6"/>
</dbReference>
<keyword evidence="6 16" id="KW-0479">Metal-binding</keyword>
<evidence type="ECO:0000256" key="17">
    <source>
        <dbReference type="RuleBase" id="RU363123"/>
    </source>
</evidence>
<gene>
    <name evidence="16" type="primary">E6</name>
</gene>
<dbReference type="InterPro" id="IPR038575">
    <property type="entry name" value="E6_sf"/>
</dbReference>
<protein>
    <recommendedName>
        <fullName evidence="16 17">Protein E6</fullName>
    </recommendedName>
</protein>
<keyword evidence="10 16" id="KW-0238">DNA-binding</keyword>
<evidence type="ECO:0000313" key="18">
    <source>
        <dbReference type="EMBL" id="AYA93641.1"/>
    </source>
</evidence>
<dbReference type="GO" id="GO:0030430">
    <property type="term" value="C:host cell cytoplasm"/>
    <property type="evidence" value="ECO:0007669"/>
    <property type="project" value="UniProtKB-SubCell"/>
</dbReference>
<keyword evidence="5 16" id="KW-1090">Inhibition of host innate immune response by virus</keyword>
<sequence length="139" mass="16097">MADERPRTLEQYCAYFNTSFFDLHLSCIFCGCVLTTQDLASFSCKGLNLVLRNSKYFACCTICCCVSARFEFDKHCKCSVRALNIEAVSGKHLHELTVRCHNCLQLLDIAEKYDTLCRDDCFYFVRQQWKALCRKCVPK</sequence>